<dbReference type="Proteomes" id="UP000198649">
    <property type="component" value="Unassembled WGS sequence"/>
</dbReference>
<proteinExistence type="predicted"/>
<dbReference type="InterPro" id="IPR041698">
    <property type="entry name" value="Methyltransf_25"/>
</dbReference>
<dbReference type="AlphaFoldDB" id="A0A1I3PDW9"/>
<dbReference type="Gene3D" id="3.40.50.150">
    <property type="entry name" value="Vaccinia Virus protein VP39"/>
    <property type="match status" value="1"/>
</dbReference>
<dbReference type="SUPFAM" id="SSF53335">
    <property type="entry name" value="S-adenosyl-L-methionine-dependent methyltransferases"/>
    <property type="match status" value="1"/>
</dbReference>
<feature type="domain" description="Methyltransferase" evidence="1">
    <location>
        <begin position="43"/>
        <end position="138"/>
    </location>
</feature>
<dbReference type="OrthoDB" id="3469983at2"/>
<keyword evidence="2" id="KW-0489">Methyltransferase</keyword>
<keyword evidence="2" id="KW-0808">Transferase</keyword>
<dbReference type="Pfam" id="PF13649">
    <property type="entry name" value="Methyltransf_25"/>
    <property type="match status" value="1"/>
</dbReference>
<dbReference type="PANTHER" id="PTHR12843:SF5">
    <property type="entry name" value="EEF1A LYSINE METHYLTRANSFERASE 2"/>
    <property type="match status" value="1"/>
</dbReference>
<sequence length="214" mass="23211">MSHTDRTQHWDTVFATRATDEVSWFEASHDLSVSLLREQPGSVVDIGAGAGTLADELLADGRSDVTLLDISHEALAVTRERLGSSESRVGYVVSDLLMWAPERQRDAWHDRAVFHFLTDPTDQAAYVDLAARAVRPGGLLVLATFGPDGPTACSGLPTARHSAAELGALFAPVFAVTHDEVRVHHTPGGADQQFTWAVMRRSGTWGSEDLRPLT</sequence>
<dbReference type="RefSeq" id="WP_091116744.1">
    <property type="nucleotide sequence ID" value="NZ_BKAF01000026.1"/>
</dbReference>
<organism evidence="2 3">
    <name type="scientific">Nocardioides psychrotolerans</name>
    <dbReference type="NCBI Taxonomy" id="1005945"/>
    <lineage>
        <taxon>Bacteria</taxon>
        <taxon>Bacillati</taxon>
        <taxon>Actinomycetota</taxon>
        <taxon>Actinomycetes</taxon>
        <taxon>Propionibacteriales</taxon>
        <taxon>Nocardioidaceae</taxon>
        <taxon>Nocardioides</taxon>
    </lineage>
</organism>
<dbReference type="GO" id="GO:0008168">
    <property type="term" value="F:methyltransferase activity"/>
    <property type="evidence" value="ECO:0007669"/>
    <property type="project" value="UniProtKB-KW"/>
</dbReference>
<dbReference type="CDD" id="cd02440">
    <property type="entry name" value="AdoMet_MTases"/>
    <property type="match status" value="1"/>
</dbReference>
<reference evidence="2 3" key="1">
    <citation type="submission" date="2016-10" db="EMBL/GenBank/DDBJ databases">
        <authorList>
            <person name="de Groot N.N."/>
        </authorList>
    </citation>
    <scope>NUCLEOTIDE SEQUENCE [LARGE SCALE GENOMIC DNA]</scope>
    <source>
        <strain evidence="2 3">CGMCC 1.11156</strain>
    </source>
</reference>
<gene>
    <name evidence="2" type="ORF">SAMN05216561_12051</name>
</gene>
<dbReference type="InterPro" id="IPR029063">
    <property type="entry name" value="SAM-dependent_MTases_sf"/>
</dbReference>
<dbReference type="GO" id="GO:0032259">
    <property type="term" value="P:methylation"/>
    <property type="evidence" value="ECO:0007669"/>
    <property type="project" value="UniProtKB-KW"/>
</dbReference>
<dbReference type="EMBL" id="FOQG01000020">
    <property type="protein sequence ID" value="SFJ19673.1"/>
    <property type="molecule type" value="Genomic_DNA"/>
</dbReference>
<evidence type="ECO:0000313" key="2">
    <source>
        <dbReference type="EMBL" id="SFJ19673.1"/>
    </source>
</evidence>
<dbReference type="STRING" id="1005945.SAMN05216561_12051"/>
<name>A0A1I3PDW9_9ACTN</name>
<keyword evidence="3" id="KW-1185">Reference proteome</keyword>
<accession>A0A1I3PDW9</accession>
<dbReference type="PANTHER" id="PTHR12843">
    <property type="entry name" value="PROTEIN-LYSINE N-METHYLTRANSFERASE METTL10"/>
    <property type="match status" value="1"/>
</dbReference>
<evidence type="ECO:0000313" key="3">
    <source>
        <dbReference type="Proteomes" id="UP000198649"/>
    </source>
</evidence>
<evidence type="ECO:0000259" key="1">
    <source>
        <dbReference type="Pfam" id="PF13649"/>
    </source>
</evidence>
<protein>
    <submittedName>
        <fullName evidence="2">Methyltransferase domain-containing protein</fullName>
    </submittedName>
</protein>